<dbReference type="Gene3D" id="3.30.450.20">
    <property type="entry name" value="PAS domain"/>
    <property type="match status" value="1"/>
</dbReference>
<dbReference type="Gene3D" id="3.30.450.40">
    <property type="match status" value="1"/>
</dbReference>
<dbReference type="SUPFAM" id="SSF55781">
    <property type="entry name" value="GAF domain-like"/>
    <property type="match status" value="1"/>
</dbReference>
<evidence type="ECO:0000259" key="9">
    <source>
        <dbReference type="PROSITE" id="PS50109"/>
    </source>
</evidence>
<evidence type="ECO:0000313" key="12">
    <source>
        <dbReference type="Proteomes" id="UP000320776"/>
    </source>
</evidence>
<dbReference type="PANTHER" id="PTHR43065:SF46">
    <property type="entry name" value="C4-DICARBOXYLATE TRANSPORT SENSOR PROTEIN DCTB"/>
    <property type="match status" value="1"/>
</dbReference>
<feature type="domain" description="Histidine kinase" evidence="9">
    <location>
        <begin position="294"/>
        <end position="498"/>
    </location>
</feature>
<protein>
    <recommendedName>
        <fullName evidence="2">histidine kinase</fullName>
        <ecNumber evidence="2">2.7.13.3</ecNumber>
    </recommendedName>
</protein>
<evidence type="ECO:0000256" key="3">
    <source>
        <dbReference type="ARBA" id="ARBA00022553"/>
    </source>
</evidence>
<dbReference type="Pfam" id="PF01590">
    <property type="entry name" value="GAF"/>
    <property type="match status" value="1"/>
</dbReference>
<dbReference type="GO" id="GO:0000155">
    <property type="term" value="F:phosphorelay sensor kinase activity"/>
    <property type="evidence" value="ECO:0007669"/>
    <property type="project" value="InterPro"/>
</dbReference>
<dbReference type="InterPro" id="IPR003594">
    <property type="entry name" value="HATPase_dom"/>
</dbReference>
<dbReference type="GO" id="GO:0005524">
    <property type="term" value="F:ATP binding"/>
    <property type="evidence" value="ECO:0007669"/>
    <property type="project" value="UniProtKB-KW"/>
</dbReference>
<dbReference type="PROSITE" id="PS50109">
    <property type="entry name" value="HIS_KIN"/>
    <property type="match status" value="1"/>
</dbReference>
<dbReference type="RefSeq" id="WP_144352371.1">
    <property type="nucleotide sequence ID" value="NZ_CP036259.1"/>
</dbReference>
<dbReference type="InterPro" id="IPR003018">
    <property type="entry name" value="GAF"/>
</dbReference>
<name>A0A517E0C1_9FIRM</name>
<keyword evidence="3" id="KW-0597">Phosphoprotein</keyword>
<dbReference type="SUPFAM" id="SSF55874">
    <property type="entry name" value="ATPase domain of HSP90 chaperone/DNA topoisomerase II/histidine kinase"/>
    <property type="match status" value="1"/>
</dbReference>
<organism evidence="11 12">
    <name type="scientific">Sporomusa termitida</name>
    <dbReference type="NCBI Taxonomy" id="2377"/>
    <lineage>
        <taxon>Bacteria</taxon>
        <taxon>Bacillati</taxon>
        <taxon>Bacillota</taxon>
        <taxon>Negativicutes</taxon>
        <taxon>Selenomonadales</taxon>
        <taxon>Sporomusaceae</taxon>
        <taxon>Sporomusa</taxon>
    </lineage>
</organism>
<keyword evidence="6 11" id="KW-0418">Kinase</keyword>
<dbReference type="Gene3D" id="1.10.287.130">
    <property type="match status" value="1"/>
</dbReference>
<evidence type="ECO:0000256" key="1">
    <source>
        <dbReference type="ARBA" id="ARBA00000085"/>
    </source>
</evidence>
<dbReference type="InterPro" id="IPR036890">
    <property type="entry name" value="HATPase_C_sf"/>
</dbReference>
<dbReference type="SUPFAM" id="SSF55785">
    <property type="entry name" value="PYP-like sensor domain (PAS domain)"/>
    <property type="match status" value="1"/>
</dbReference>
<dbReference type="SMART" id="SM00387">
    <property type="entry name" value="HATPase_c"/>
    <property type="match status" value="1"/>
</dbReference>
<keyword evidence="12" id="KW-1185">Reference proteome</keyword>
<dbReference type="PROSITE" id="PS50112">
    <property type="entry name" value="PAS"/>
    <property type="match status" value="1"/>
</dbReference>
<dbReference type="InterPro" id="IPR035965">
    <property type="entry name" value="PAS-like_dom_sf"/>
</dbReference>
<evidence type="ECO:0000256" key="4">
    <source>
        <dbReference type="ARBA" id="ARBA00022679"/>
    </source>
</evidence>
<dbReference type="InterPro" id="IPR004358">
    <property type="entry name" value="Sig_transdc_His_kin-like_C"/>
</dbReference>
<keyword evidence="7" id="KW-0067">ATP-binding</keyword>
<dbReference type="PRINTS" id="PR00344">
    <property type="entry name" value="BCTRLSENSOR"/>
</dbReference>
<dbReference type="CDD" id="cd00082">
    <property type="entry name" value="HisKA"/>
    <property type="match status" value="1"/>
</dbReference>
<dbReference type="InterPro" id="IPR036097">
    <property type="entry name" value="HisK_dim/P_sf"/>
</dbReference>
<dbReference type="Gene3D" id="3.30.565.10">
    <property type="entry name" value="Histidine kinase-like ATPase, C-terminal domain"/>
    <property type="match status" value="1"/>
</dbReference>
<gene>
    <name evidence="11" type="primary">sasA_19</name>
    <name evidence="11" type="ORF">SPTER_45220</name>
</gene>
<evidence type="ECO:0000256" key="6">
    <source>
        <dbReference type="ARBA" id="ARBA00022777"/>
    </source>
</evidence>
<keyword evidence="5" id="KW-0547">Nucleotide-binding</keyword>
<dbReference type="SMART" id="SM00091">
    <property type="entry name" value="PAS"/>
    <property type="match status" value="1"/>
</dbReference>
<dbReference type="Proteomes" id="UP000320776">
    <property type="component" value="Chromosome"/>
</dbReference>
<dbReference type="InterPro" id="IPR000014">
    <property type="entry name" value="PAS"/>
</dbReference>
<dbReference type="SMART" id="SM00388">
    <property type="entry name" value="HisKA"/>
    <property type="match status" value="1"/>
</dbReference>
<dbReference type="Pfam" id="PF02518">
    <property type="entry name" value="HATPase_c"/>
    <property type="match status" value="1"/>
</dbReference>
<dbReference type="InterPro" id="IPR003661">
    <property type="entry name" value="HisK_dim/P_dom"/>
</dbReference>
<evidence type="ECO:0000313" key="11">
    <source>
        <dbReference type="EMBL" id="QDR83051.1"/>
    </source>
</evidence>
<feature type="domain" description="PAS" evidence="10">
    <location>
        <begin position="9"/>
        <end position="48"/>
    </location>
</feature>
<dbReference type="Pfam" id="PF00512">
    <property type="entry name" value="HisKA"/>
    <property type="match status" value="1"/>
</dbReference>
<dbReference type="CDD" id="cd00130">
    <property type="entry name" value="PAS"/>
    <property type="match status" value="1"/>
</dbReference>
<evidence type="ECO:0000259" key="10">
    <source>
        <dbReference type="PROSITE" id="PS50112"/>
    </source>
</evidence>
<keyword evidence="4 11" id="KW-0808">Transferase</keyword>
<evidence type="ECO:0000256" key="2">
    <source>
        <dbReference type="ARBA" id="ARBA00012438"/>
    </source>
</evidence>
<dbReference type="InterPro" id="IPR005467">
    <property type="entry name" value="His_kinase_dom"/>
</dbReference>
<dbReference type="KEGG" id="sted:SPTER_45220"/>
<comment type="catalytic activity">
    <reaction evidence="1">
        <text>ATP + protein L-histidine = ADP + protein N-phospho-L-histidine.</text>
        <dbReference type="EC" id="2.7.13.3"/>
    </reaction>
</comment>
<dbReference type="OrthoDB" id="9784397at2"/>
<dbReference type="Pfam" id="PF08448">
    <property type="entry name" value="PAS_4"/>
    <property type="match status" value="1"/>
</dbReference>
<dbReference type="SUPFAM" id="SSF47384">
    <property type="entry name" value="Homodimeric domain of signal transducing histidine kinase"/>
    <property type="match status" value="1"/>
</dbReference>
<dbReference type="EMBL" id="CP036259">
    <property type="protein sequence ID" value="QDR83051.1"/>
    <property type="molecule type" value="Genomic_DNA"/>
</dbReference>
<reference evidence="11 12" key="1">
    <citation type="submission" date="2019-02" db="EMBL/GenBank/DDBJ databases">
        <title>Closed genome of Sporomusa termitida DSM 4440.</title>
        <authorList>
            <person name="Poehlein A."/>
            <person name="Daniel R."/>
        </authorList>
    </citation>
    <scope>NUCLEOTIDE SEQUENCE [LARGE SCALE GENOMIC DNA]</scope>
    <source>
        <strain evidence="11 12">DSM 4440</strain>
    </source>
</reference>
<dbReference type="InterPro" id="IPR029016">
    <property type="entry name" value="GAF-like_dom_sf"/>
</dbReference>
<dbReference type="PANTHER" id="PTHR43065">
    <property type="entry name" value="SENSOR HISTIDINE KINASE"/>
    <property type="match status" value="1"/>
</dbReference>
<sequence length="499" mass="55896">MQYGNSAVLLENISDGYFALDTNWRFTYANAKAQKILRKTWQELIGQNIYVVLAAGRGHPFLDKYQEAVATGQVVEAESFVAEYNSWLKSRAVPYSGGLLVFCQDITTERYLRRLPETFSSIRNSLEWITDMDHFIQIIITSLAAGMDCHSAVGCRQEQDRWQIRYVYNQSPDIIGVPLTDSIIPQLTAAIIRRQPVVFEREDSFDAAESGTICARVATLVMPLFVRGDSTIGCLVFDNSPAGFNDAQIEFSQQAMKFIELLLTNAYDITEIKIMEKEMQHLDRLNLVGQLAAGISHEVRNPMTTVRGFLQMLMKKDGCQQYQEYFELMISELDRANSIISEFLSVAKPRQQDCREANINNIIRAIEPLLSSDALAAGKYVVLELGAVHNLYVDEKEIRQLLLNLVRNGLEAMSGTGTIMVRTYEEKEQVILVVQDEGEGIPSHIINRLGTPFLTSKANGTGLGLAVCYGIASRHNAQIDITTGSTGTTVYVKFNKKQV</sequence>
<accession>A0A517E0C1</accession>
<evidence type="ECO:0000256" key="8">
    <source>
        <dbReference type="ARBA" id="ARBA00023012"/>
    </source>
</evidence>
<dbReference type="InterPro" id="IPR013656">
    <property type="entry name" value="PAS_4"/>
</dbReference>
<evidence type="ECO:0000256" key="5">
    <source>
        <dbReference type="ARBA" id="ARBA00022741"/>
    </source>
</evidence>
<dbReference type="EC" id="2.7.13.3" evidence="2"/>
<dbReference type="AlphaFoldDB" id="A0A517E0C1"/>
<evidence type="ECO:0000256" key="7">
    <source>
        <dbReference type="ARBA" id="ARBA00022840"/>
    </source>
</evidence>
<proteinExistence type="predicted"/>
<keyword evidence="8" id="KW-0902">Two-component regulatory system</keyword>